<dbReference type="RefSeq" id="WP_310470582.1">
    <property type="nucleotide sequence ID" value="NZ_CP136522.1"/>
</dbReference>
<dbReference type="InterPro" id="IPR008928">
    <property type="entry name" value="6-hairpin_glycosidase_sf"/>
</dbReference>
<dbReference type="Gene3D" id="1.50.10.20">
    <property type="match status" value="1"/>
</dbReference>
<reference evidence="3 4" key="1">
    <citation type="submission" date="2023-10" db="EMBL/GenBank/DDBJ databases">
        <title>Complete genome sequence of Shewanella sp. DAU334.</title>
        <authorList>
            <person name="Lee Y.-S."/>
            <person name="Jeong H.-R."/>
            <person name="Hwang E.-J."/>
            <person name="Choi Y.-L."/>
            <person name="Kim G.-D."/>
        </authorList>
    </citation>
    <scope>NUCLEOTIDE SEQUENCE [LARGE SCALE GENOMIC DNA]</scope>
    <source>
        <strain evidence="3 4">DAU334</strain>
    </source>
</reference>
<keyword evidence="4" id="KW-1185">Reference proteome</keyword>
<gene>
    <name evidence="3" type="ORF">RGE70_05785</name>
</gene>
<dbReference type="EMBL" id="CP136522">
    <property type="protein sequence ID" value="WOT06308.1"/>
    <property type="molecule type" value="Genomic_DNA"/>
</dbReference>
<evidence type="ECO:0000259" key="1">
    <source>
        <dbReference type="Pfam" id="PF03190"/>
    </source>
</evidence>
<accession>A0ABZ0K176</accession>
<dbReference type="InterPro" id="IPR004879">
    <property type="entry name" value="Ssp411-like_TRX"/>
</dbReference>
<dbReference type="Gene3D" id="3.40.30.10">
    <property type="entry name" value="Glutaredoxin"/>
    <property type="match status" value="1"/>
</dbReference>
<dbReference type="InterPro" id="IPR024705">
    <property type="entry name" value="Ssp411"/>
</dbReference>
<evidence type="ECO:0000313" key="4">
    <source>
        <dbReference type="Proteomes" id="UP001529491"/>
    </source>
</evidence>
<dbReference type="Proteomes" id="UP001529491">
    <property type="component" value="Chromosome"/>
</dbReference>
<dbReference type="InterPro" id="IPR028250">
    <property type="entry name" value="DsbDN"/>
</dbReference>
<dbReference type="Gene3D" id="2.60.40.1250">
    <property type="entry name" value="Thiol:disulfide interchange protein DsbD, N-terminal domain"/>
    <property type="match status" value="1"/>
</dbReference>
<dbReference type="PANTHER" id="PTHR42899">
    <property type="entry name" value="SPERMATOGENESIS-ASSOCIATED PROTEIN 20"/>
    <property type="match status" value="1"/>
</dbReference>
<protein>
    <submittedName>
        <fullName evidence="3">DUF255 domain-containing protein</fullName>
    </submittedName>
</protein>
<dbReference type="Pfam" id="PF11412">
    <property type="entry name" value="DsbD_N"/>
    <property type="match status" value="1"/>
</dbReference>
<organism evidence="3 4">
    <name type="scientific">Shewanella youngdeokensis</name>
    <dbReference type="NCBI Taxonomy" id="2999068"/>
    <lineage>
        <taxon>Bacteria</taxon>
        <taxon>Pseudomonadati</taxon>
        <taxon>Pseudomonadota</taxon>
        <taxon>Gammaproteobacteria</taxon>
        <taxon>Alteromonadales</taxon>
        <taxon>Shewanellaceae</taxon>
        <taxon>Shewanella</taxon>
    </lineage>
</organism>
<dbReference type="InterPro" id="IPR036249">
    <property type="entry name" value="Thioredoxin-like_sf"/>
</dbReference>
<dbReference type="Pfam" id="PF03190">
    <property type="entry name" value="Thioredox_DsbH"/>
    <property type="match status" value="1"/>
</dbReference>
<dbReference type="SUPFAM" id="SSF48208">
    <property type="entry name" value="Six-hairpin glycosidases"/>
    <property type="match status" value="1"/>
</dbReference>
<dbReference type="PANTHER" id="PTHR42899:SF1">
    <property type="entry name" value="SPERMATOGENESIS-ASSOCIATED PROTEIN 20"/>
    <property type="match status" value="1"/>
</dbReference>
<feature type="domain" description="Thiol:disulfide interchange protein DsbD N-terminal" evidence="2">
    <location>
        <begin position="640"/>
        <end position="749"/>
    </location>
</feature>
<sequence length="758" mass="86668">MSFTFKLILLAFCLGCVCVDGSAKTVNQSEELKRAFLERKEWLISQQIIDSNELPSDLNPLILSDSPYLLSHSLQPINWREWQDSFEQGLSDSNQLIFVSIGYSTCHWCHVMAEESFNNPAIAAILNEHYVSIKVDREQWPLVDHRFKSALEVIKGEAGWPINVILTPQGKIIWVDSYLDKANFSKTILGLAQRWLENPDAINKLAKRIETQLKSELPQESLAKSHQLTTTEWGQLLPKQHAFIHRLLRDELLGTDPRFFKENWLLGLLDEYLRTGNNDYLNSVENQVNDILLSPTYDAIEGGFHRYAVDSIWLRPHFEKMLYTQANMLRVLAKLYGITGKTEYSVAIKQTNGWVNKWLRLDSGYASALSAISEGVEGKYYFADLIKVDTHTNLNITPPLISSLSPTRGKSLVYLSSLEQDWTKTESVQQVALYRQSLQQPLVDEKVIVSWNSMYALGLMEAYDSTGNEQYLQQAATLLDKLWSTSRVDGHLYRSIFLKQASISANIDDYAWFALALLKLSFEQQWDKHGNHNQHLNRAKWLLDKLVDELSVIDNYQTLTSLNRDDEIESAKATVLQALTVGYELTQERKYQYFVKKLSVYDRRSISKLASQYRFVAQQSQRFNVLSFGSTSFAKGKGKVKSALNDRMIKLHFDLAPGWHINANIVSNPRYIATEVNLQKLNGQKIAAEISYPKASHYSVSFDENLLGLFEKAFTIKLTEIDRQPFSEQVKVSVVLQACSDKLCLLPEKLNLYPLISE</sequence>
<name>A0ABZ0K176_9GAMM</name>
<proteinExistence type="predicted"/>
<evidence type="ECO:0000259" key="2">
    <source>
        <dbReference type="Pfam" id="PF11412"/>
    </source>
</evidence>
<dbReference type="InterPro" id="IPR036929">
    <property type="entry name" value="DsbDN_sf"/>
</dbReference>
<feature type="domain" description="Spermatogenesis-associated protein 20-like TRX" evidence="1">
    <location>
        <begin position="59"/>
        <end position="213"/>
    </location>
</feature>
<evidence type="ECO:0000313" key="3">
    <source>
        <dbReference type="EMBL" id="WOT06308.1"/>
    </source>
</evidence>
<dbReference type="SUPFAM" id="SSF52833">
    <property type="entry name" value="Thioredoxin-like"/>
    <property type="match status" value="1"/>
</dbReference>